<keyword evidence="10 13" id="KW-0456">Lyase</keyword>
<evidence type="ECO:0000256" key="8">
    <source>
        <dbReference type="ARBA" id="ARBA00022737"/>
    </source>
</evidence>
<comment type="catalytic activity">
    <reaction evidence="1 13">
        <text>L-threonine = 2-oxobutanoate + NH4(+)</text>
        <dbReference type="Rhea" id="RHEA:22108"/>
        <dbReference type="ChEBI" id="CHEBI:16763"/>
        <dbReference type="ChEBI" id="CHEBI:28938"/>
        <dbReference type="ChEBI" id="CHEBI:57926"/>
        <dbReference type="EC" id="4.3.1.19"/>
    </reaction>
</comment>
<dbReference type="EMBL" id="FYEH01000002">
    <property type="protein sequence ID" value="SNB61664.1"/>
    <property type="molecule type" value="Genomic_DNA"/>
</dbReference>
<dbReference type="NCBIfam" id="TIGR01124">
    <property type="entry name" value="ilvA_2Cterm"/>
    <property type="match status" value="1"/>
</dbReference>
<gene>
    <name evidence="13" type="primary">ilvA</name>
    <name evidence="16" type="ORF">SAMN07250955_102331</name>
</gene>
<evidence type="ECO:0000256" key="10">
    <source>
        <dbReference type="ARBA" id="ARBA00023239"/>
    </source>
</evidence>
<reference evidence="16 17" key="1">
    <citation type="submission" date="2017-06" db="EMBL/GenBank/DDBJ databases">
        <authorList>
            <person name="Kim H.J."/>
            <person name="Triplett B.A."/>
        </authorList>
    </citation>
    <scope>NUCLEOTIDE SEQUENCE [LARGE SCALE GENOMIC DNA]</scope>
    <source>
        <strain evidence="16 17">B29T1</strain>
    </source>
</reference>
<evidence type="ECO:0000313" key="17">
    <source>
        <dbReference type="Proteomes" id="UP000197065"/>
    </source>
</evidence>
<feature type="transmembrane region" description="Helical" evidence="14">
    <location>
        <begin position="192"/>
        <end position="212"/>
    </location>
</feature>
<dbReference type="GO" id="GO:0006567">
    <property type="term" value="P:L-threonine catabolic process"/>
    <property type="evidence" value="ECO:0007669"/>
    <property type="project" value="TreeGrafter"/>
</dbReference>
<evidence type="ECO:0000256" key="6">
    <source>
        <dbReference type="ARBA" id="ARBA00022605"/>
    </source>
</evidence>
<dbReference type="EC" id="4.3.1.19" evidence="13"/>
<dbReference type="InterPro" id="IPR001721">
    <property type="entry name" value="TD_ACT-like"/>
</dbReference>
<dbReference type="InterPro" id="IPR038110">
    <property type="entry name" value="TD_ACT-like_sf"/>
</dbReference>
<dbReference type="InterPro" id="IPR050147">
    <property type="entry name" value="Ser/Thr_Dehydratase"/>
</dbReference>
<dbReference type="GO" id="GO:0006565">
    <property type="term" value="P:L-serine catabolic process"/>
    <property type="evidence" value="ECO:0007669"/>
    <property type="project" value="TreeGrafter"/>
</dbReference>
<dbReference type="SUPFAM" id="SSF53686">
    <property type="entry name" value="Tryptophan synthase beta subunit-like PLP-dependent enzymes"/>
    <property type="match status" value="1"/>
</dbReference>
<name>A0A212QQB4_9PROT</name>
<evidence type="ECO:0000256" key="12">
    <source>
        <dbReference type="ARBA" id="ARBA00025527"/>
    </source>
</evidence>
<dbReference type="Pfam" id="PF00585">
    <property type="entry name" value="Thr_dehydrat_C"/>
    <property type="match status" value="2"/>
</dbReference>
<dbReference type="FunFam" id="3.40.50.1100:FF:000008">
    <property type="entry name" value="L-threonine dehydratase"/>
    <property type="match status" value="1"/>
</dbReference>
<evidence type="ECO:0000256" key="2">
    <source>
        <dbReference type="ARBA" id="ARBA00001933"/>
    </source>
</evidence>
<evidence type="ECO:0000259" key="15">
    <source>
        <dbReference type="PROSITE" id="PS51672"/>
    </source>
</evidence>
<comment type="similarity">
    <text evidence="4 13">Belongs to the serine/threonine dehydratase family.</text>
</comment>
<evidence type="ECO:0000313" key="16">
    <source>
        <dbReference type="EMBL" id="SNB61664.1"/>
    </source>
</evidence>
<dbReference type="InterPro" id="IPR005787">
    <property type="entry name" value="Thr_deHydtase_biosynth"/>
</dbReference>
<evidence type="ECO:0000256" key="3">
    <source>
        <dbReference type="ARBA" id="ARBA00004810"/>
    </source>
</evidence>
<keyword evidence="14" id="KW-1133">Transmembrane helix</keyword>
<dbReference type="CDD" id="cd01562">
    <property type="entry name" value="Thr-dehyd"/>
    <property type="match status" value="1"/>
</dbReference>
<dbReference type="Pfam" id="PF00291">
    <property type="entry name" value="PALP"/>
    <property type="match status" value="1"/>
</dbReference>
<dbReference type="PROSITE" id="PS00165">
    <property type="entry name" value="DEHYDRATASE_SER_THR"/>
    <property type="match status" value="1"/>
</dbReference>
<keyword evidence="11 13" id="KW-0100">Branched-chain amino acid biosynthesis</keyword>
<keyword evidence="8" id="KW-0677">Repeat</keyword>
<dbReference type="InterPro" id="IPR045865">
    <property type="entry name" value="ACT-like_dom_sf"/>
</dbReference>
<comment type="pathway">
    <text evidence="3 13">Amino-acid biosynthesis; L-isoleucine biosynthesis; 2-oxobutanoate from L-threonine: step 1/1.</text>
</comment>
<evidence type="ECO:0000256" key="1">
    <source>
        <dbReference type="ARBA" id="ARBA00001274"/>
    </source>
</evidence>
<dbReference type="GO" id="GO:0030170">
    <property type="term" value="F:pyridoxal phosphate binding"/>
    <property type="evidence" value="ECO:0007669"/>
    <property type="project" value="InterPro"/>
</dbReference>
<dbReference type="SUPFAM" id="SSF55021">
    <property type="entry name" value="ACT-like"/>
    <property type="match status" value="2"/>
</dbReference>
<dbReference type="NCBIfam" id="NF006674">
    <property type="entry name" value="PRK09224.1"/>
    <property type="match status" value="1"/>
</dbReference>
<dbReference type="InterPro" id="IPR000634">
    <property type="entry name" value="Ser/Thr_deHydtase_PyrdxlP-BS"/>
</dbReference>
<evidence type="ECO:0000256" key="5">
    <source>
        <dbReference type="ARBA" id="ARBA00011881"/>
    </source>
</evidence>
<evidence type="ECO:0000256" key="11">
    <source>
        <dbReference type="ARBA" id="ARBA00023304"/>
    </source>
</evidence>
<keyword evidence="14" id="KW-0472">Membrane</keyword>
<dbReference type="CDD" id="cd04907">
    <property type="entry name" value="ACT_ThrD-I_2"/>
    <property type="match status" value="1"/>
</dbReference>
<evidence type="ECO:0000256" key="14">
    <source>
        <dbReference type="SAM" id="Phobius"/>
    </source>
</evidence>
<evidence type="ECO:0000256" key="13">
    <source>
        <dbReference type="RuleBase" id="RU362012"/>
    </source>
</evidence>
<dbReference type="Proteomes" id="UP000197065">
    <property type="component" value="Unassembled WGS sequence"/>
</dbReference>
<dbReference type="FunFam" id="3.40.1020.10:FF:000001">
    <property type="entry name" value="L-threonine dehydratase"/>
    <property type="match status" value="1"/>
</dbReference>
<dbReference type="PANTHER" id="PTHR48078">
    <property type="entry name" value="THREONINE DEHYDRATASE, MITOCHONDRIAL-RELATED"/>
    <property type="match status" value="1"/>
</dbReference>
<dbReference type="UniPathway" id="UPA00047">
    <property type="reaction ID" value="UER00054"/>
</dbReference>
<dbReference type="GO" id="GO:0009097">
    <property type="term" value="P:isoleucine biosynthetic process"/>
    <property type="evidence" value="ECO:0007669"/>
    <property type="project" value="UniProtKB-UniRule"/>
</dbReference>
<dbReference type="PANTHER" id="PTHR48078:SF11">
    <property type="entry name" value="THREONINE DEHYDRATASE, MITOCHONDRIAL"/>
    <property type="match status" value="1"/>
</dbReference>
<comment type="cofactor">
    <cofactor evidence="2 13">
        <name>pyridoxal 5'-phosphate</name>
        <dbReference type="ChEBI" id="CHEBI:597326"/>
    </cofactor>
</comment>
<sequence>MVNALQKSHADGVPADLDEAADLIAAYVRRILAARVYDVAIESPLDRLEKLSGRLDADIFLKREDLQQVFSFKLRGAYNKMANLDADSLGRGVICASAGNHAQGVALAASRLGGRAVIVMPLTTPGIKVQAVAALGGEVVLHGDGYDEAAAHARKIAAAESLTFIPPFDDPDVIAGQGTIGMEILRQHTAPIAAIFVPIGGGGLAAGIAAYVKFLRPETRIIGVEPDDAASMQAAIQADAQVTLDQVGLFADGVAVRRVGAETFKLCRLLLDEIITVDTDAVCAAIKDIFDETRSIAEPSGALGLAGLKKYREREGTVPGALIAINSGANLNFDRLRHIAERAEIGEHREALLAVGIPEQPGSYRRLIQSLGRRAVTEFNYRFAGGSQAQIFLGVALNKGLAEGREIAQALRAEGYSVVDLSDNEMAKVHARYMVGGRVEGIAHERIYRFQFPERPGALMKFLEGMSASWNITLFHYRNQGADYGRVLAGIQIPPGEEASFATYLERLAYPYSDETDNPAYALFLGASPAS</sequence>
<dbReference type="GO" id="GO:0003941">
    <property type="term" value="F:L-serine ammonia-lyase activity"/>
    <property type="evidence" value="ECO:0007669"/>
    <property type="project" value="TreeGrafter"/>
</dbReference>
<keyword evidence="9 13" id="KW-0663">Pyridoxal phosphate</keyword>
<protein>
    <recommendedName>
        <fullName evidence="13">L-threonine dehydratase</fullName>
        <ecNumber evidence="13">4.3.1.19</ecNumber>
    </recommendedName>
    <alternativeName>
        <fullName evidence="13">Threonine deaminase</fullName>
    </alternativeName>
</protein>
<evidence type="ECO:0000256" key="4">
    <source>
        <dbReference type="ARBA" id="ARBA00010869"/>
    </source>
</evidence>
<feature type="domain" description="ACT-like" evidence="15">
    <location>
        <begin position="351"/>
        <end position="423"/>
    </location>
</feature>
<comment type="function">
    <text evidence="12 13">Catalyzes the anaerobic formation of alpha-ketobutyrate and ammonia from threonine in a two-step reaction. The first step involved a dehydration of threonine and a production of enamine intermediates (aminocrotonate), which tautomerizes to its imine form (iminobutyrate). Both intermediates are unstable and short-lived. The second step is the nonenzymatic hydrolysis of the enamine/imine intermediates to form 2-ketobutyrate and free ammonia. In the low water environment of the cell, the second step is accelerated by RidA.</text>
</comment>
<evidence type="ECO:0000256" key="7">
    <source>
        <dbReference type="ARBA" id="ARBA00022624"/>
    </source>
</evidence>
<dbReference type="GO" id="GO:0004794">
    <property type="term" value="F:threonine deaminase activity"/>
    <property type="evidence" value="ECO:0007669"/>
    <property type="project" value="UniProtKB-UniRule"/>
</dbReference>
<dbReference type="AlphaFoldDB" id="A0A212QQB4"/>
<dbReference type="Gene3D" id="3.40.50.1100">
    <property type="match status" value="2"/>
</dbReference>
<keyword evidence="17" id="KW-1185">Reference proteome</keyword>
<keyword evidence="14" id="KW-0812">Transmembrane</keyword>
<feature type="domain" description="ACT-like" evidence="15">
    <location>
        <begin position="446"/>
        <end position="517"/>
    </location>
</feature>
<dbReference type="InterPro" id="IPR036052">
    <property type="entry name" value="TrpB-like_PALP_sf"/>
</dbReference>
<dbReference type="InterPro" id="IPR001926">
    <property type="entry name" value="TrpB-like_PALP"/>
</dbReference>
<keyword evidence="6 13" id="KW-0028">Amino-acid biosynthesis</keyword>
<proteinExistence type="inferred from homology"/>
<accession>A0A212QQB4</accession>
<dbReference type="Gene3D" id="3.40.1020.10">
    <property type="entry name" value="Biosynthetic Threonine Deaminase, Domain 3"/>
    <property type="match status" value="1"/>
</dbReference>
<dbReference type="PROSITE" id="PS51672">
    <property type="entry name" value="ACT_LIKE"/>
    <property type="match status" value="2"/>
</dbReference>
<organism evidence="16 17">
    <name type="scientific">Arboricoccus pini</name>
    <dbReference type="NCBI Taxonomy" id="1963835"/>
    <lineage>
        <taxon>Bacteria</taxon>
        <taxon>Pseudomonadati</taxon>
        <taxon>Pseudomonadota</taxon>
        <taxon>Alphaproteobacteria</taxon>
        <taxon>Geminicoccales</taxon>
        <taxon>Geminicoccaceae</taxon>
        <taxon>Arboricoccus</taxon>
    </lineage>
</organism>
<dbReference type="CDD" id="cd04906">
    <property type="entry name" value="ACT_ThrD-I_1"/>
    <property type="match status" value="1"/>
</dbReference>
<comment type="subunit">
    <text evidence="5 13">Homotetramer.</text>
</comment>
<evidence type="ECO:0000256" key="9">
    <source>
        <dbReference type="ARBA" id="ARBA00022898"/>
    </source>
</evidence>
<keyword evidence="7 13" id="KW-0412">Isoleucine biosynthesis</keyword>